<name>A0A6B8KER4_9HYPH</name>
<sequence>MVRVVDTSKRDGKGYGEEILPSQDSHPTIIGGSAAMSRMNNYGKKAHKEHEDRMKAMMDARADQQPSIPNIVMSIHDDMI</sequence>
<reference evidence="2 3" key="1">
    <citation type="submission" date="2019-11" db="EMBL/GenBank/DDBJ databases">
        <title>The genome sequence of Methylocystis heyeri.</title>
        <authorList>
            <person name="Oshkin I.Y."/>
            <person name="Miroshnikov K."/>
            <person name="Dedysh S.N."/>
        </authorList>
    </citation>
    <scope>NUCLEOTIDE SEQUENCE [LARGE SCALE GENOMIC DNA]</scope>
    <source>
        <strain evidence="2 3">H2</strain>
    </source>
</reference>
<gene>
    <name evidence="2" type="ORF">H2LOC_010635</name>
</gene>
<dbReference type="KEGG" id="mhey:H2LOC_010635"/>
<evidence type="ECO:0000313" key="3">
    <source>
        <dbReference type="Proteomes" id="UP000309061"/>
    </source>
</evidence>
<organism evidence="2 3">
    <name type="scientific">Methylocystis heyeri</name>
    <dbReference type="NCBI Taxonomy" id="391905"/>
    <lineage>
        <taxon>Bacteria</taxon>
        <taxon>Pseudomonadati</taxon>
        <taxon>Pseudomonadota</taxon>
        <taxon>Alphaproteobacteria</taxon>
        <taxon>Hyphomicrobiales</taxon>
        <taxon>Methylocystaceae</taxon>
        <taxon>Methylocystis</taxon>
    </lineage>
</organism>
<accession>A0A6B8KER4</accession>
<dbReference type="Proteomes" id="UP000309061">
    <property type="component" value="Chromosome"/>
</dbReference>
<dbReference type="RefSeq" id="WP_136496368.1">
    <property type="nucleotide sequence ID" value="NZ_CP046052.1"/>
</dbReference>
<dbReference type="AlphaFoldDB" id="A0A6B8KER4"/>
<evidence type="ECO:0000256" key="1">
    <source>
        <dbReference type="SAM" id="MobiDB-lite"/>
    </source>
</evidence>
<proteinExistence type="predicted"/>
<dbReference type="EMBL" id="CP046052">
    <property type="protein sequence ID" value="QGM46112.1"/>
    <property type="molecule type" value="Genomic_DNA"/>
</dbReference>
<keyword evidence="3" id="KW-1185">Reference proteome</keyword>
<feature type="region of interest" description="Disordered" evidence="1">
    <location>
        <begin position="1"/>
        <end position="27"/>
    </location>
</feature>
<protein>
    <submittedName>
        <fullName evidence="2">Uncharacterized protein</fullName>
    </submittedName>
</protein>
<evidence type="ECO:0000313" key="2">
    <source>
        <dbReference type="EMBL" id="QGM46112.1"/>
    </source>
</evidence>
<feature type="compositionally biased region" description="Basic and acidic residues" evidence="1">
    <location>
        <begin position="1"/>
        <end position="16"/>
    </location>
</feature>